<dbReference type="RefSeq" id="WP_264514568.1">
    <property type="nucleotide sequence ID" value="NZ_JAPDDR010000008.1"/>
</dbReference>
<dbReference type="Gene3D" id="2.40.420.20">
    <property type="match status" value="1"/>
</dbReference>
<evidence type="ECO:0000313" key="7">
    <source>
        <dbReference type="EMBL" id="MCW1915025.1"/>
    </source>
</evidence>
<comment type="caution">
    <text evidence="7">The sequence shown here is derived from an EMBL/GenBank/DDBJ whole genome shotgun (WGS) entry which is preliminary data.</text>
</comment>
<dbReference type="NCBIfam" id="TIGR01730">
    <property type="entry name" value="RND_mfp"/>
    <property type="match status" value="1"/>
</dbReference>
<dbReference type="Gene3D" id="2.40.30.170">
    <property type="match status" value="1"/>
</dbReference>
<dbReference type="EMBL" id="JAPDDR010000008">
    <property type="protein sequence ID" value="MCW1915025.1"/>
    <property type="molecule type" value="Genomic_DNA"/>
</dbReference>
<gene>
    <name evidence="7" type="ORF">OJ996_15670</name>
</gene>
<dbReference type="PANTHER" id="PTHR30097:SF4">
    <property type="entry name" value="SLR6042 PROTEIN"/>
    <property type="match status" value="1"/>
</dbReference>
<feature type="compositionally biased region" description="Basic and acidic residues" evidence="3">
    <location>
        <begin position="307"/>
        <end position="317"/>
    </location>
</feature>
<feature type="signal peptide" evidence="4">
    <location>
        <begin position="1"/>
        <end position="21"/>
    </location>
</feature>
<organism evidence="7 8">
    <name type="scientific">Luteolibacter rhizosphaerae</name>
    <dbReference type="NCBI Taxonomy" id="2989719"/>
    <lineage>
        <taxon>Bacteria</taxon>
        <taxon>Pseudomonadati</taxon>
        <taxon>Verrucomicrobiota</taxon>
        <taxon>Verrucomicrobiia</taxon>
        <taxon>Verrucomicrobiales</taxon>
        <taxon>Verrucomicrobiaceae</taxon>
        <taxon>Luteolibacter</taxon>
    </lineage>
</organism>
<name>A0ABT3G5A7_9BACT</name>
<keyword evidence="8" id="KW-1185">Reference proteome</keyword>
<evidence type="ECO:0000259" key="6">
    <source>
        <dbReference type="Pfam" id="PF25975"/>
    </source>
</evidence>
<evidence type="ECO:0000256" key="4">
    <source>
        <dbReference type="SAM" id="SignalP"/>
    </source>
</evidence>
<protein>
    <submittedName>
        <fullName evidence="7">Efflux RND transporter periplasmic adaptor subunit</fullName>
    </submittedName>
</protein>
<proteinExistence type="inferred from homology"/>
<evidence type="ECO:0000256" key="1">
    <source>
        <dbReference type="ARBA" id="ARBA00009477"/>
    </source>
</evidence>
<dbReference type="InterPro" id="IPR006143">
    <property type="entry name" value="RND_pump_MFP"/>
</dbReference>
<feature type="chain" id="PRO_5045406537" evidence="4">
    <location>
        <begin position="22"/>
        <end position="385"/>
    </location>
</feature>
<keyword evidence="4" id="KW-0732">Signal</keyword>
<feature type="region of interest" description="Disordered" evidence="3">
    <location>
        <begin position="307"/>
        <end position="347"/>
    </location>
</feature>
<dbReference type="Pfam" id="PF25975">
    <property type="entry name" value="CzcB_C"/>
    <property type="match status" value="1"/>
</dbReference>
<feature type="compositionally biased region" description="Basic and acidic residues" evidence="3">
    <location>
        <begin position="331"/>
        <end position="345"/>
    </location>
</feature>
<evidence type="ECO:0000259" key="5">
    <source>
        <dbReference type="Pfam" id="PF25954"/>
    </source>
</evidence>
<dbReference type="InterPro" id="IPR058792">
    <property type="entry name" value="Beta-barrel_RND_2"/>
</dbReference>
<feature type="domain" description="CusB-like beta-barrel" evidence="5">
    <location>
        <begin position="149"/>
        <end position="220"/>
    </location>
</feature>
<dbReference type="SUPFAM" id="SSF111369">
    <property type="entry name" value="HlyD-like secretion proteins"/>
    <property type="match status" value="1"/>
</dbReference>
<dbReference type="InterPro" id="IPR051909">
    <property type="entry name" value="MFP_Cation_Efflux"/>
</dbReference>
<evidence type="ECO:0000256" key="2">
    <source>
        <dbReference type="ARBA" id="ARBA00022448"/>
    </source>
</evidence>
<feature type="domain" description="CzcB-like C-terminal circularly permuted SH3-like" evidence="6">
    <location>
        <begin position="230"/>
        <end position="291"/>
    </location>
</feature>
<evidence type="ECO:0000313" key="8">
    <source>
        <dbReference type="Proteomes" id="UP001165653"/>
    </source>
</evidence>
<evidence type="ECO:0000256" key="3">
    <source>
        <dbReference type="SAM" id="MobiDB-lite"/>
    </source>
</evidence>
<dbReference type="Pfam" id="PF25954">
    <property type="entry name" value="Beta-barrel_RND_2"/>
    <property type="match status" value="1"/>
</dbReference>
<reference evidence="7" key="1">
    <citation type="submission" date="2022-10" db="EMBL/GenBank/DDBJ databases">
        <title>Luteolibacter sp. GHJ8, whole genome shotgun sequencing project.</title>
        <authorList>
            <person name="Zhao G."/>
            <person name="Shen L."/>
        </authorList>
    </citation>
    <scope>NUCLEOTIDE SEQUENCE</scope>
    <source>
        <strain evidence="7">GHJ8</strain>
    </source>
</reference>
<sequence length="385" mass="40214">MKFSVYCMLGALCLPYSALKAAGPGAGTVLLTEEGVKNLGIETVTVEESTFEESAFALGRVEVIPGRTGAVSSRISGRLVELNVNPGDTVSEGQVIAKVESRQPGDPPPVIPLSSPIKGLVMHSDARLGDPVEPDKALLEITDLSEVYAVSRVPEYQAGSIKPGAKAKIKVAALGEREFEGELLRFGTAADQESGTIDAYFKLPNADGILRPGMRAEFTILSGIRENVLSVPKDALQGNPANRHVYVKHVTLANAFDRVNVQVGEASGDRVEIVDGLYPGDEVVTRGSYSLGFAGGGGGISLKEAMDAAHGHTHNEDGSEMTPEQAAAAKAKAEGGGEAGHDHGSEGSVSSRELLFMISTGVLAVLLVITSITKRKGPDGTTEQA</sequence>
<dbReference type="Proteomes" id="UP001165653">
    <property type="component" value="Unassembled WGS sequence"/>
</dbReference>
<accession>A0ABT3G5A7</accession>
<keyword evidence="2" id="KW-0813">Transport</keyword>
<dbReference type="PANTHER" id="PTHR30097">
    <property type="entry name" value="CATION EFFLUX SYSTEM PROTEIN CUSB"/>
    <property type="match status" value="1"/>
</dbReference>
<dbReference type="Gene3D" id="2.40.50.100">
    <property type="match status" value="1"/>
</dbReference>
<dbReference type="InterPro" id="IPR058649">
    <property type="entry name" value="CzcB_C"/>
</dbReference>
<comment type="similarity">
    <text evidence="1">Belongs to the membrane fusion protein (MFP) (TC 8.A.1) family.</text>
</comment>